<keyword evidence="1" id="KW-0472">Membrane</keyword>
<dbReference type="InterPro" id="IPR052710">
    <property type="entry name" value="CAAX_protease"/>
</dbReference>
<feature type="domain" description="CAAX prenyl protease 2/Lysostaphin resistance protein A-like" evidence="2">
    <location>
        <begin position="122"/>
        <end position="207"/>
    </location>
</feature>
<dbReference type="GO" id="GO:0080120">
    <property type="term" value="P:CAAX-box protein maturation"/>
    <property type="evidence" value="ECO:0007669"/>
    <property type="project" value="UniProtKB-ARBA"/>
</dbReference>
<dbReference type="InterPro" id="IPR003675">
    <property type="entry name" value="Rce1/LyrA-like_dom"/>
</dbReference>
<dbReference type="GO" id="GO:0004175">
    <property type="term" value="F:endopeptidase activity"/>
    <property type="evidence" value="ECO:0007669"/>
    <property type="project" value="UniProtKB-ARBA"/>
</dbReference>
<keyword evidence="1" id="KW-1133">Transmembrane helix</keyword>
<gene>
    <name evidence="3" type="ORF">Calla_0406</name>
</gene>
<evidence type="ECO:0000259" key="2">
    <source>
        <dbReference type="Pfam" id="PF02517"/>
    </source>
</evidence>
<evidence type="ECO:0000256" key="1">
    <source>
        <dbReference type="SAM" id="Phobius"/>
    </source>
</evidence>
<dbReference type="PANTHER" id="PTHR36435:SF1">
    <property type="entry name" value="CAAX AMINO TERMINAL PROTEASE FAMILY PROTEIN"/>
    <property type="match status" value="1"/>
</dbReference>
<organism evidence="3 4">
    <name type="scientific">Caldicellulosiruptor acetigenus 6A</name>
    <dbReference type="NCBI Taxonomy" id="632516"/>
    <lineage>
        <taxon>Bacteria</taxon>
        <taxon>Bacillati</taxon>
        <taxon>Bacillota</taxon>
        <taxon>Bacillota incertae sedis</taxon>
        <taxon>Caldicellulosiruptorales</taxon>
        <taxon>Caldicellulosiruptoraceae</taxon>
        <taxon>Caldicellulosiruptor</taxon>
    </lineage>
</organism>
<protein>
    <submittedName>
        <fullName evidence="3">Abortive infection protein</fullName>
    </submittedName>
</protein>
<dbReference type="Pfam" id="PF02517">
    <property type="entry name" value="Rce1-like"/>
    <property type="match status" value="1"/>
</dbReference>
<feature type="transmembrane region" description="Helical" evidence="1">
    <location>
        <begin position="75"/>
        <end position="96"/>
    </location>
</feature>
<feature type="transmembrane region" description="Helical" evidence="1">
    <location>
        <begin position="122"/>
        <end position="140"/>
    </location>
</feature>
<feature type="transmembrane region" description="Helical" evidence="1">
    <location>
        <begin position="223"/>
        <end position="242"/>
    </location>
</feature>
<dbReference type="AlphaFoldDB" id="G2PXP7"/>
<keyword evidence="1" id="KW-0812">Transmembrane</keyword>
<dbReference type="Proteomes" id="UP000009257">
    <property type="component" value="Chromosome"/>
</dbReference>
<dbReference type="EMBL" id="CP003001">
    <property type="protein sequence ID" value="AEM73067.1"/>
    <property type="molecule type" value="Genomic_DNA"/>
</dbReference>
<dbReference type="MEROPS" id="G05.007"/>
<evidence type="ECO:0000313" key="3">
    <source>
        <dbReference type="EMBL" id="AEM73067.1"/>
    </source>
</evidence>
<name>G2PXP7_9FIRM</name>
<proteinExistence type="predicted"/>
<dbReference type="HOGENOM" id="CLU_095604_0_0_9"/>
<dbReference type="PANTHER" id="PTHR36435">
    <property type="entry name" value="SLR1288 PROTEIN"/>
    <property type="match status" value="1"/>
</dbReference>
<accession>G2PXP7</accession>
<feature type="transmembrane region" description="Helical" evidence="1">
    <location>
        <begin position="36"/>
        <end position="55"/>
    </location>
</feature>
<reference evidence="3 4" key="1">
    <citation type="submission" date="2011-08" db="EMBL/GenBank/DDBJ databases">
        <title>Complete sequence of Caldicellulosiruptor lactoaceticus 6A.</title>
        <authorList>
            <consortium name="US DOE Joint Genome Institute"/>
            <person name="Lucas S."/>
            <person name="Han J."/>
            <person name="Lapidus A."/>
            <person name="Cheng J.-F."/>
            <person name="Goodwin L."/>
            <person name="Pitluck S."/>
            <person name="Peters L."/>
            <person name="Davenport K."/>
            <person name="Detter J.C."/>
            <person name="Han C."/>
            <person name="Tapia R."/>
            <person name="Land M."/>
            <person name="Hauser L."/>
            <person name="Kyrpides N."/>
            <person name="Ivanova N."/>
            <person name="Ovchinnikova G."/>
            <person name="Pagani I."/>
            <person name="Blumer-Schuette S.E."/>
            <person name="Kelly R.M."/>
            <person name="Woyke T."/>
        </authorList>
    </citation>
    <scope>NUCLEOTIDE SEQUENCE [LARGE SCALE GENOMIC DNA]</scope>
    <source>
        <strain evidence="3 4">6A</strain>
    </source>
</reference>
<sequence>MIRTVKSYRIRKYISLFFISNFIMFLLIEALTPKSLITKIVVSSDIVTGILIILFCKRELREILKEANARHKNILFLSMFIFGICYSMAMISLFTLTGMDKINIEHGEISYEIAKFVYDHRLLGFITICVIAPIIEEILFRGLIFRGLLYKNNLITAVFISSAIFALLHFNLKQAIMAFGEGVFASLIYFYYGSIFLPIAIHIGHNFASLSIAFLFGTNLNKYFALVILLVSVCVTVINIVVIKRFEKKRLEVS</sequence>
<feature type="transmembrane region" description="Helical" evidence="1">
    <location>
        <begin position="12"/>
        <end position="30"/>
    </location>
</feature>
<dbReference type="KEGG" id="clc:Calla_0406"/>
<evidence type="ECO:0000313" key="4">
    <source>
        <dbReference type="Proteomes" id="UP000009257"/>
    </source>
</evidence>